<comment type="caution">
    <text evidence="10">The sequence shown here is derived from an EMBL/GenBank/DDBJ whole genome shotgun (WGS) entry which is preliminary data.</text>
</comment>
<dbReference type="Proteomes" id="UP000256952">
    <property type="component" value="Chromosome CBM2613_a"/>
</dbReference>
<evidence type="ECO:0000256" key="3">
    <source>
        <dbReference type="ARBA" id="ARBA00022989"/>
    </source>
</evidence>
<organism evidence="10">
    <name type="scientific">Cupriavidus taiwanensis</name>
    <dbReference type="NCBI Taxonomy" id="164546"/>
    <lineage>
        <taxon>Bacteria</taxon>
        <taxon>Pseudomonadati</taxon>
        <taxon>Pseudomonadota</taxon>
        <taxon>Betaproteobacteria</taxon>
        <taxon>Burkholderiales</taxon>
        <taxon>Burkholderiaceae</taxon>
        <taxon>Cupriavidus</taxon>
    </lineage>
</organism>
<keyword evidence="3 7" id="KW-1133">Transmembrane helix</keyword>
<keyword evidence="5" id="KW-0175">Coiled coil</keyword>
<evidence type="ECO:0000256" key="7">
    <source>
        <dbReference type="SAM" id="Phobius"/>
    </source>
</evidence>
<accession>A0A375E048</accession>
<reference evidence="10" key="1">
    <citation type="submission" date="2018-01" db="EMBL/GenBank/DDBJ databases">
        <authorList>
            <person name="Clerissi C."/>
        </authorList>
    </citation>
    <scope>NUCLEOTIDE SEQUENCE</scope>
    <source>
        <strain evidence="10">Cupriavidus taiwanensis STM 8556</strain>
    </source>
</reference>
<dbReference type="PANTHER" id="PTHR30386:SF26">
    <property type="entry name" value="TRANSPORT PROTEIN COMB"/>
    <property type="match status" value="1"/>
</dbReference>
<dbReference type="EMBL" id="OFTH01000015">
    <property type="protein sequence ID" value="SOZ56636.1"/>
    <property type="molecule type" value="Genomic_DNA"/>
</dbReference>
<dbReference type="Gene3D" id="1.10.287.470">
    <property type="entry name" value="Helix hairpin bin"/>
    <property type="match status" value="2"/>
</dbReference>
<evidence type="ECO:0000256" key="5">
    <source>
        <dbReference type="SAM" id="Coils"/>
    </source>
</evidence>
<dbReference type="InterPro" id="IPR050739">
    <property type="entry name" value="MFP"/>
</dbReference>
<feature type="coiled-coil region" evidence="5">
    <location>
        <begin position="106"/>
        <end position="232"/>
    </location>
</feature>
<feature type="region of interest" description="Disordered" evidence="6">
    <location>
        <begin position="1"/>
        <end position="34"/>
    </location>
</feature>
<protein>
    <submittedName>
        <fullName evidence="10">Multidrug resistance efflux pump</fullName>
    </submittedName>
</protein>
<feature type="domain" description="Multidrug resistance protein MdtA-like barrel-sandwich hybrid" evidence="8">
    <location>
        <begin position="74"/>
        <end position="257"/>
    </location>
</feature>
<evidence type="ECO:0000313" key="10">
    <source>
        <dbReference type="EMBL" id="SOZ56636.1"/>
    </source>
</evidence>
<feature type="compositionally biased region" description="Pro residues" evidence="6">
    <location>
        <begin position="14"/>
        <end position="31"/>
    </location>
</feature>
<gene>
    <name evidence="10" type="ORF">CBM2613_A220355</name>
</gene>
<dbReference type="PANTHER" id="PTHR30386">
    <property type="entry name" value="MEMBRANE FUSION SUBUNIT OF EMRAB-TOLC MULTIDRUG EFFLUX PUMP"/>
    <property type="match status" value="1"/>
</dbReference>
<sequence length="388" mass="41785">MNDTPQPTAAPTVTPTPAPTPAPAPPAPPAPAADTSKKGVRWVLLLIVISLAWYLLADRLTPYTQQARVQAFVVPVAAEVSGRVTKVHVRNNQDVAAGTVLFEVDAQQYRIAVERARAELEATRRQIGASTAGIESAQASLRAARANEVKARQDSERLERLYREDPGTISLRRLEVARATLEQAVSQVAAARAEVQRAREQEGGSDADNAKLRSAASALEKAELDLANTQVRARAAGLVTDLRTDVGQFAAAGNPVMTLIAIHDVWISAEMTENNLGRVEPGTPVGIVLDALPGRVFEGRVRSVGYGVNAGTSTPPGSLPTVQNSRDWLRPAQRFPVIVEFDRGELVPLRGIRVGGQAEVMAFPTEGNPLNPLGRLFLYLMSWLSYVY</sequence>
<dbReference type="AlphaFoldDB" id="A0A375E048"/>
<dbReference type="Gene3D" id="2.40.50.100">
    <property type="match status" value="1"/>
</dbReference>
<proteinExistence type="predicted"/>
<evidence type="ECO:0000256" key="6">
    <source>
        <dbReference type="SAM" id="MobiDB-lite"/>
    </source>
</evidence>
<evidence type="ECO:0000259" key="9">
    <source>
        <dbReference type="Pfam" id="PF25954"/>
    </source>
</evidence>
<dbReference type="InterPro" id="IPR058625">
    <property type="entry name" value="MdtA-like_BSH"/>
</dbReference>
<keyword evidence="4 7" id="KW-0472">Membrane</keyword>
<feature type="transmembrane region" description="Helical" evidence="7">
    <location>
        <begin position="39"/>
        <end position="56"/>
    </location>
</feature>
<evidence type="ECO:0000256" key="2">
    <source>
        <dbReference type="ARBA" id="ARBA00022692"/>
    </source>
</evidence>
<comment type="subcellular location">
    <subcellularLocation>
        <location evidence="1">Membrane</location>
        <topology evidence="1">Single-pass membrane protein</topology>
    </subcellularLocation>
</comment>
<dbReference type="GO" id="GO:0016020">
    <property type="term" value="C:membrane"/>
    <property type="evidence" value="ECO:0007669"/>
    <property type="project" value="UniProtKB-SubCell"/>
</dbReference>
<dbReference type="Pfam" id="PF25954">
    <property type="entry name" value="Beta-barrel_RND_2"/>
    <property type="match status" value="1"/>
</dbReference>
<keyword evidence="2 7" id="KW-0812">Transmembrane</keyword>
<feature type="domain" description="CusB-like beta-barrel" evidence="9">
    <location>
        <begin position="265"/>
        <end position="314"/>
    </location>
</feature>
<dbReference type="InterPro" id="IPR058792">
    <property type="entry name" value="Beta-barrel_RND_2"/>
</dbReference>
<dbReference type="Pfam" id="PF25917">
    <property type="entry name" value="BSH_RND"/>
    <property type="match status" value="1"/>
</dbReference>
<dbReference type="RefSeq" id="WP_116330958.1">
    <property type="nucleotide sequence ID" value="NZ_LT992559.1"/>
</dbReference>
<evidence type="ECO:0000259" key="8">
    <source>
        <dbReference type="Pfam" id="PF25917"/>
    </source>
</evidence>
<evidence type="ECO:0000256" key="4">
    <source>
        <dbReference type="ARBA" id="ARBA00023136"/>
    </source>
</evidence>
<feature type="compositionally biased region" description="Low complexity" evidence="6">
    <location>
        <begin position="1"/>
        <end position="13"/>
    </location>
</feature>
<evidence type="ECO:0000256" key="1">
    <source>
        <dbReference type="ARBA" id="ARBA00004167"/>
    </source>
</evidence>
<name>A0A375E048_9BURK</name>
<dbReference type="Gene3D" id="2.40.30.170">
    <property type="match status" value="1"/>
</dbReference>
<dbReference type="SUPFAM" id="SSF111369">
    <property type="entry name" value="HlyD-like secretion proteins"/>
    <property type="match status" value="2"/>
</dbReference>